<evidence type="ECO:0000313" key="14">
    <source>
        <dbReference type="Proteomes" id="UP000028091"/>
    </source>
</evidence>
<name>A0A081LAP1_9BACI</name>
<evidence type="ECO:0000256" key="4">
    <source>
        <dbReference type="ARBA" id="ARBA00017654"/>
    </source>
</evidence>
<protein>
    <recommendedName>
        <fullName evidence="4">Glucose-1-phosphate thymidylyltransferase</fullName>
        <ecNumber evidence="3">2.7.7.24</ecNumber>
    </recommendedName>
    <alternativeName>
        <fullName evidence="10">dTDP-glucose pyrophosphorylase</fullName>
    </alternativeName>
    <alternativeName>
        <fullName evidence="9">dTDP-glucose synthase</fullName>
    </alternativeName>
</protein>
<dbReference type="RefSeq" id="WP_034322044.1">
    <property type="nucleotide sequence ID" value="NZ_JAVIKA010000001.1"/>
</dbReference>
<comment type="catalytic activity">
    <reaction evidence="11">
        <text>dTTP + alpha-D-glucose 1-phosphate + H(+) = dTDP-alpha-D-glucose + diphosphate</text>
        <dbReference type="Rhea" id="RHEA:15225"/>
        <dbReference type="ChEBI" id="CHEBI:15378"/>
        <dbReference type="ChEBI" id="CHEBI:33019"/>
        <dbReference type="ChEBI" id="CHEBI:37568"/>
        <dbReference type="ChEBI" id="CHEBI:57477"/>
        <dbReference type="ChEBI" id="CHEBI:58601"/>
        <dbReference type="EC" id="2.7.7.24"/>
    </reaction>
</comment>
<evidence type="ECO:0000256" key="6">
    <source>
        <dbReference type="ARBA" id="ARBA00022695"/>
    </source>
</evidence>
<dbReference type="EMBL" id="JOTP01000011">
    <property type="protein sequence ID" value="KEP26317.1"/>
    <property type="molecule type" value="Genomic_DNA"/>
</dbReference>
<evidence type="ECO:0000256" key="10">
    <source>
        <dbReference type="ARBA" id="ARBA00032598"/>
    </source>
</evidence>
<dbReference type="Proteomes" id="UP000028091">
    <property type="component" value="Unassembled WGS sequence"/>
</dbReference>
<dbReference type="InterPro" id="IPR005835">
    <property type="entry name" value="NTP_transferase_dom"/>
</dbReference>
<sequence length="246" mass="27818">MKGVILAGGKGSRLAPLTKIFNKHLLPVGPYPMIYWSLFKLKEAGILDVMLISQEEQIPLFQKLLEGDQGLGMNIVYQVQPEASGISDGLSYAKPFVEGEKFVLMLGDNVFEDSLSPFVEAFQRQESGAKVLLKEVADPKRFGIAEIDAAHHRILSIEEKPEHPRSSYCVTGIYFYDQEVFQYIEKISPSDRGELEITDVNNLYISNSQLTYDMLKGWWIDAGTHESLHQASTKMFETMKKKEGYE</sequence>
<dbReference type="SUPFAM" id="SSF53448">
    <property type="entry name" value="Nucleotide-diphospho-sugar transferases"/>
    <property type="match status" value="1"/>
</dbReference>
<evidence type="ECO:0000256" key="8">
    <source>
        <dbReference type="ARBA" id="ARBA00022842"/>
    </source>
</evidence>
<organism evidence="13 14">
    <name type="scientific">Bacillus zhangzhouensis</name>
    <dbReference type="NCBI Taxonomy" id="1178540"/>
    <lineage>
        <taxon>Bacteria</taxon>
        <taxon>Bacillati</taxon>
        <taxon>Bacillota</taxon>
        <taxon>Bacilli</taxon>
        <taxon>Bacillales</taxon>
        <taxon>Bacillaceae</taxon>
        <taxon>Bacillus</taxon>
    </lineage>
</organism>
<reference evidence="13 14" key="1">
    <citation type="submission" date="2012-09" db="EMBL/GenBank/DDBJ databases">
        <title>Genome Sequence of Bacillus sp. DW5-4.</title>
        <authorList>
            <person name="Lai Q."/>
            <person name="Liu Y."/>
            <person name="Shao Z."/>
        </authorList>
    </citation>
    <scope>NUCLEOTIDE SEQUENCE [LARGE SCALE GENOMIC DNA]</scope>
    <source>
        <strain evidence="13 14">DW5-4</strain>
    </source>
</reference>
<proteinExistence type="inferred from homology"/>
<keyword evidence="8" id="KW-0460">Magnesium</keyword>
<evidence type="ECO:0000313" key="13">
    <source>
        <dbReference type="EMBL" id="KEP26317.1"/>
    </source>
</evidence>
<gene>
    <name evidence="13" type="ORF">BA70_03400</name>
</gene>
<dbReference type="EC" id="2.7.7.24" evidence="3"/>
<dbReference type="AlphaFoldDB" id="A0A081LAP1"/>
<comment type="caution">
    <text evidence="13">The sequence shown here is derived from an EMBL/GenBank/DDBJ whole genome shotgun (WGS) entry which is preliminary data.</text>
</comment>
<evidence type="ECO:0000256" key="9">
    <source>
        <dbReference type="ARBA" id="ARBA00032492"/>
    </source>
</evidence>
<evidence type="ECO:0000256" key="5">
    <source>
        <dbReference type="ARBA" id="ARBA00022679"/>
    </source>
</evidence>
<feature type="domain" description="Nucleotidyl transferase" evidence="12">
    <location>
        <begin position="2"/>
        <end position="235"/>
    </location>
</feature>
<keyword evidence="6" id="KW-0548">Nucleotidyltransferase</keyword>
<keyword evidence="14" id="KW-1185">Reference proteome</keyword>
<dbReference type="Gene3D" id="3.90.550.10">
    <property type="entry name" value="Spore Coat Polysaccharide Biosynthesis Protein SpsA, Chain A"/>
    <property type="match status" value="1"/>
</dbReference>
<evidence type="ECO:0000256" key="2">
    <source>
        <dbReference type="ARBA" id="ARBA00010480"/>
    </source>
</evidence>
<dbReference type="PANTHER" id="PTHR43532">
    <property type="entry name" value="GLUCOSE-1-PHOSPHATE THYMIDYLYLTRANSFERASE"/>
    <property type="match status" value="1"/>
</dbReference>
<keyword evidence="5 13" id="KW-0808">Transferase</keyword>
<comment type="similarity">
    <text evidence="2">Belongs to the glucose-1-phosphate thymidylyltransferase family.</text>
</comment>
<evidence type="ECO:0000259" key="12">
    <source>
        <dbReference type="Pfam" id="PF00483"/>
    </source>
</evidence>
<comment type="cofactor">
    <cofactor evidence="1">
        <name>Mg(2+)</name>
        <dbReference type="ChEBI" id="CHEBI:18420"/>
    </cofactor>
</comment>
<evidence type="ECO:0000256" key="1">
    <source>
        <dbReference type="ARBA" id="ARBA00001946"/>
    </source>
</evidence>
<dbReference type="InterPro" id="IPR005907">
    <property type="entry name" value="G1P_thy_trans_s"/>
</dbReference>
<dbReference type="Pfam" id="PF00483">
    <property type="entry name" value="NTP_transferase"/>
    <property type="match status" value="1"/>
</dbReference>
<evidence type="ECO:0000256" key="3">
    <source>
        <dbReference type="ARBA" id="ARBA00012461"/>
    </source>
</evidence>
<dbReference type="eggNOG" id="COG1209">
    <property type="taxonomic scope" value="Bacteria"/>
</dbReference>
<keyword evidence="7" id="KW-0479">Metal-binding</keyword>
<dbReference type="OrthoDB" id="9803871at2"/>
<dbReference type="GO" id="GO:0046872">
    <property type="term" value="F:metal ion binding"/>
    <property type="evidence" value="ECO:0007669"/>
    <property type="project" value="UniProtKB-KW"/>
</dbReference>
<evidence type="ECO:0000256" key="7">
    <source>
        <dbReference type="ARBA" id="ARBA00022723"/>
    </source>
</evidence>
<dbReference type="PANTHER" id="PTHR43532:SF1">
    <property type="entry name" value="GLUCOSE-1-PHOSPHATE THYMIDYLYLTRANSFERASE 1"/>
    <property type="match status" value="1"/>
</dbReference>
<evidence type="ECO:0000256" key="11">
    <source>
        <dbReference type="ARBA" id="ARBA00049336"/>
    </source>
</evidence>
<accession>A0A081LAP1</accession>
<dbReference type="InterPro" id="IPR029044">
    <property type="entry name" value="Nucleotide-diphossugar_trans"/>
</dbReference>
<dbReference type="GO" id="GO:0008879">
    <property type="term" value="F:glucose-1-phosphate thymidylyltransferase activity"/>
    <property type="evidence" value="ECO:0007669"/>
    <property type="project" value="UniProtKB-EC"/>
</dbReference>